<dbReference type="OrthoDB" id="200060at2157"/>
<keyword evidence="2" id="KW-1185">Reference proteome</keyword>
<reference evidence="2" key="1">
    <citation type="submission" date="2016-10" db="EMBL/GenBank/DDBJ databases">
        <authorList>
            <person name="Varghese N."/>
            <person name="Submissions S."/>
        </authorList>
    </citation>
    <scope>NUCLEOTIDE SEQUENCE [LARGE SCALE GENOMIC DNA]</scope>
    <source>
        <strain evidence="2">CGMCC 1.10119</strain>
    </source>
</reference>
<dbReference type="Pfam" id="PF24398">
    <property type="entry name" value="DUF7542"/>
    <property type="match status" value="1"/>
</dbReference>
<evidence type="ECO:0000313" key="1">
    <source>
        <dbReference type="EMBL" id="SDN13812.1"/>
    </source>
</evidence>
<accession>A0A1G9YXC4</accession>
<dbReference type="EMBL" id="FNHL01000006">
    <property type="protein sequence ID" value="SDN13812.1"/>
    <property type="molecule type" value="Genomic_DNA"/>
</dbReference>
<proteinExistence type="predicted"/>
<evidence type="ECO:0000313" key="2">
    <source>
        <dbReference type="Proteomes" id="UP000199451"/>
    </source>
</evidence>
<dbReference type="AlphaFoldDB" id="A0A1G9YXC4"/>
<dbReference type="Proteomes" id="UP000199451">
    <property type="component" value="Unassembled WGS sequence"/>
</dbReference>
<organism evidence="1 2">
    <name type="scientific">Halogranum gelatinilyticum</name>
    <dbReference type="NCBI Taxonomy" id="660521"/>
    <lineage>
        <taxon>Archaea</taxon>
        <taxon>Methanobacteriati</taxon>
        <taxon>Methanobacteriota</taxon>
        <taxon>Stenosarchaea group</taxon>
        <taxon>Halobacteria</taxon>
        <taxon>Halobacteriales</taxon>
        <taxon>Haloferacaceae</taxon>
    </lineage>
</organism>
<name>A0A1G9YXC4_9EURY</name>
<dbReference type="RefSeq" id="WP_089699479.1">
    <property type="nucleotide sequence ID" value="NZ_FNHL01000006.1"/>
</dbReference>
<dbReference type="STRING" id="660521.SAMN04487949_3447"/>
<dbReference type="InterPro" id="IPR055964">
    <property type="entry name" value="DUF7542"/>
</dbReference>
<sequence length="77" mass="8350">MATSVTVACADCPYTEVYDSLRVARTALDEHEQATGHRVDWQIGRLSTGVERAGSDAGVCGLDDCNPESPLVHDWDE</sequence>
<protein>
    <submittedName>
        <fullName evidence="1">Uncharacterized protein</fullName>
    </submittedName>
</protein>
<gene>
    <name evidence="1" type="ORF">SAMN04487949_3447</name>
</gene>